<evidence type="ECO:0000313" key="3">
    <source>
        <dbReference type="Proteomes" id="UP001172055"/>
    </source>
</evidence>
<sequence>MMHEFQRESETKRKKRKFYLSAFILIVAIYTVMDIFDSGIESVSRFRIISSLLFNAVVFYLALRRKFWAEFIVKMMVWMNVFLLLLIITVTILGL</sequence>
<dbReference type="Proteomes" id="UP001172055">
    <property type="component" value="Unassembled WGS sequence"/>
</dbReference>
<dbReference type="EMBL" id="JAUJWV010000001">
    <property type="protein sequence ID" value="MDN7242225.1"/>
    <property type="molecule type" value="Genomic_DNA"/>
</dbReference>
<keyword evidence="1" id="KW-0472">Membrane</keyword>
<keyword evidence="1" id="KW-0812">Transmembrane</keyword>
<evidence type="ECO:0000256" key="1">
    <source>
        <dbReference type="SAM" id="Phobius"/>
    </source>
</evidence>
<evidence type="ECO:0000313" key="2">
    <source>
        <dbReference type="EMBL" id="MDN7242225.1"/>
    </source>
</evidence>
<comment type="caution">
    <text evidence="2">The sequence shown here is derived from an EMBL/GenBank/DDBJ whole genome shotgun (WGS) entry which is preliminary data.</text>
</comment>
<gene>
    <name evidence="2" type="ORF">QWY14_10470</name>
</gene>
<feature type="transmembrane region" description="Helical" evidence="1">
    <location>
        <begin position="20"/>
        <end position="40"/>
    </location>
</feature>
<name>A0ABT8N3S6_9BACL</name>
<feature type="transmembrane region" description="Helical" evidence="1">
    <location>
        <begin position="75"/>
        <end position="94"/>
    </location>
</feature>
<accession>A0ABT8N3S6</accession>
<proteinExistence type="predicted"/>
<keyword evidence="3" id="KW-1185">Reference proteome</keyword>
<feature type="transmembrane region" description="Helical" evidence="1">
    <location>
        <begin position="46"/>
        <end position="63"/>
    </location>
</feature>
<reference evidence="2 3" key="1">
    <citation type="submission" date="2023-06" db="EMBL/GenBank/DDBJ databases">
        <title>Novel species in genus Planococcus.</title>
        <authorList>
            <person name="Ning S."/>
        </authorList>
    </citation>
    <scope>NUCLEOTIDE SEQUENCE [LARGE SCALE GENOMIC DNA]</scope>
    <source>
        <strain evidence="2 3">N028</strain>
    </source>
</reference>
<organism evidence="2 3">
    <name type="scientific">Planococcus shixiaomingii</name>
    <dbReference type="NCBI Taxonomy" id="3058393"/>
    <lineage>
        <taxon>Bacteria</taxon>
        <taxon>Bacillati</taxon>
        <taxon>Bacillota</taxon>
        <taxon>Bacilli</taxon>
        <taxon>Bacillales</taxon>
        <taxon>Caryophanaceae</taxon>
        <taxon>Planococcus</taxon>
    </lineage>
</organism>
<keyword evidence="1" id="KW-1133">Transmembrane helix</keyword>
<protein>
    <submittedName>
        <fullName evidence="2">Uncharacterized protein</fullName>
    </submittedName>
</protein>